<dbReference type="Proteomes" id="UP000032142">
    <property type="component" value="Unassembled WGS sequence"/>
</dbReference>
<dbReference type="AlphaFoldDB" id="A0A0B0PRP4"/>
<organism evidence="1 2">
    <name type="scientific">Gossypium arboreum</name>
    <name type="common">Tree cotton</name>
    <name type="synonym">Gossypium nanking</name>
    <dbReference type="NCBI Taxonomy" id="29729"/>
    <lineage>
        <taxon>Eukaryota</taxon>
        <taxon>Viridiplantae</taxon>
        <taxon>Streptophyta</taxon>
        <taxon>Embryophyta</taxon>
        <taxon>Tracheophyta</taxon>
        <taxon>Spermatophyta</taxon>
        <taxon>Magnoliopsida</taxon>
        <taxon>eudicotyledons</taxon>
        <taxon>Gunneridae</taxon>
        <taxon>Pentapetalae</taxon>
        <taxon>rosids</taxon>
        <taxon>malvids</taxon>
        <taxon>Malvales</taxon>
        <taxon>Malvaceae</taxon>
        <taxon>Malvoideae</taxon>
        <taxon>Gossypium</taxon>
    </lineage>
</organism>
<reference evidence="2" key="1">
    <citation type="submission" date="2014-09" db="EMBL/GenBank/DDBJ databases">
        <authorList>
            <person name="Mudge J."/>
            <person name="Ramaraj T."/>
            <person name="Lindquist I.E."/>
            <person name="Bharti A.K."/>
            <person name="Sundararajan A."/>
            <person name="Cameron C.T."/>
            <person name="Woodward J.E."/>
            <person name="May G.D."/>
            <person name="Brubaker C."/>
            <person name="Broadhvest J."/>
            <person name="Wilkins T.A."/>
        </authorList>
    </citation>
    <scope>NUCLEOTIDE SEQUENCE</scope>
    <source>
        <strain evidence="2">cv. AKA8401</strain>
    </source>
</reference>
<evidence type="ECO:0000313" key="1">
    <source>
        <dbReference type="EMBL" id="KHG27512.1"/>
    </source>
</evidence>
<name>A0A0B0PRP4_GOSAR</name>
<sequence length="42" mass="4738">MAEYIGICCSYLTACCNQASLDWRSSEFAPHYQTVILGTEDF</sequence>
<dbReference type="EMBL" id="KN441325">
    <property type="protein sequence ID" value="KHG27512.1"/>
    <property type="molecule type" value="Genomic_DNA"/>
</dbReference>
<protein>
    <submittedName>
        <fullName evidence="1">Uncharacterized protein</fullName>
    </submittedName>
</protein>
<gene>
    <name evidence="1" type="ORF">F383_34070</name>
</gene>
<keyword evidence="2" id="KW-1185">Reference proteome</keyword>
<accession>A0A0B0PRP4</accession>
<proteinExistence type="predicted"/>
<evidence type="ECO:0000313" key="2">
    <source>
        <dbReference type="Proteomes" id="UP000032142"/>
    </source>
</evidence>